<dbReference type="Proteomes" id="UP000660270">
    <property type="component" value="Unassembled WGS sequence"/>
</dbReference>
<dbReference type="EMBL" id="JACJTM010000034">
    <property type="protein sequence ID" value="MBD2686481.1"/>
    <property type="molecule type" value="Genomic_DNA"/>
</dbReference>
<feature type="non-terminal residue" evidence="1">
    <location>
        <position position="1"/>
    </location>
</feature>
<evidence type="ECO:0000313" key="2">
    <source>
        <dbReference type="Proteomes" id="UP000660270"/>
    </source>
</evidence>
<evidence type="ECO:0008006" key="3">
    <source>
        <dbReference type="Google" id="ProtNLM"/>
    </source>
</evidence>
<proteinExistence type="predicted"/>
<keyword evidence="2" id="KW-1185">Reference proteome</keyword>
<organism evidence="1 2">
    <name type="scientific">Aphanizomenon flos-aquae FACHB-1249</name>
    <dbReference type="NCBI Taxonomy" id="2692889"/>
    <lineage>
        <taxon>Bacteria</taxon>
        <taxon>Bacillati</taxon>
        <taxon>Cyanobacteriota</taxon>
        <taxon>Cyanophyceae</taxon>
        <taxon>Nostocales</taxon>
        <taxon>Aphanizomenonaceae</taxon>
        <taxon>Aphanizomenon</taxon>
    </lineage>
</organism>
<protein>
    <recommendedName>
        <fullName evidence="3">Filamentous hemagglutinin</fullName>
    </recommendedName>
</protein>
<accession>A0ABR8IUC5</accession>
<evidence type="ECO:0000313" key="1">
    <source>
        <dbReference type="EMBL" id="MBD2686481.1"/>
    </source>
</evidence>
<comment type="caution">
    <text evidence="1">The sequence shown here is derived from an EMBL/GenBank/DDBJ whole genome shotgun (WGS) entry which is preliminary data.</text>
</comment>
<reference evidence="1 2" key="1">
    <citation type="journal article" date="2020" name="ISME J.">
        <title>Comparative genomics reveals insights into cyanobacterial evolution and habitat adaptation.</title>
        <authorList>
            <person name="Chen M.Y."/>
            <person name="Teng W.K."/>
            <person name="Zhao L."/>
            <person name="Hu C.X."/>
            <person name="Zhou Y.K."/>
            <person name="Han B.P."/>
            <person name="Song L.R."/>
            <person name="Shu W.S."/>
        </authorList>
    </citation>
    <scope>NUCLEOTIDE SEQUENCE [LARGE SCALE GENOMIC DNA]</scope>
    <source>
        <strain evidence="1 2">FACHB-1249</strain>
    </source>
</reference>
<name>A0ABR8IUC5_APHFL</name>
<gene>
    <name evidence="1" type="ORF">H6G43_14930</name>
</gene>
<sequence length="120" mass="12798">INLPTSLVNIESLNKDVCAIKDGKVAGGSSFIITGKGGLPADTEESITNSPALVEWENNSDVVAQANISPVKVSQKATNYHPQIQQVQGWIITPDGKVILTADSQKITLQTDKNNLPDCK</sequence>